<dbReference type="SUPFAM" id="SSF49764">
    <property type="entry name" value="HSP20-like chaperones"/>
    <property type="match status" value="1"/>
</dbReference>
<dbReference type="OrthoDB" id="9811615at2"/>
<comment type="caution">
    <text evidence="5">The sequence shown here is derived from an EMBL/GenBank/DDBJ whole genome shotgun (WGS) entry which is preliminary data.</text>
</comment>
<name>I4EH08_9BACT</name>
<sequence>MSISRSDPWSEVASLREAMDTLLRESFVQPRRGGTIGAFGIPLDLRETDNAYVIQAELPGVQPENVHLQVQDDTLQLSGEVKQEQQEQGQQWVLRERRYGHFQRTMTLPMPVQSDQANAEFENGILTVTLPKAPEARGKSIPIRGGERSQPIEAQSKTQQQ</sequence>
<organism evidence="5 6">
    <name type="scientific">Nitrolancea hollandica Lb</name>
    <dbReference type="NCBI Taxonomy" id="1129897"/>
    <lineage>
        <taxon>Bacteria</taxon>
        <taxon>Pseudomonadati</taxon>
        <taxon>Thermomicrobiota</taxon>
        <taxon>Thermomicrobia</taxon>
        <taxon>Sphaerobacterales</taxon>
        <taxon>Sphaerobacterineae</taxon>
        <taxon>Sphaerobacteraceae</taxon>
        <taxon>Nitrolancea</taxon>
    </lineage>
</organism>
<dbReference type="InterPro" id="IPR031107">
    <property type="entry name" value="Small_HSP"/>
</dbReference>
<dbReference type="Gene3D" id="2.60.40.790">
    <property type="match status" value="1"/>
</dbReference>
<dbReference type="InterPro" id="IPR002068">
    <property type="entry name" value="A-crystallin/Hsp20_dom"/>
</dbReference>
<dbReference type="PROSITE" id="PS01031">
    <property type="entry name" value="SHSP"/>
    <property type="match status" value="1"/>
</dbReference>
<evidence type="ECO:0000313" key="5">
    <source>
        <dbReference type="EMBL" id="CCF83970.1"/>
    </source>
</evidence>
<evidence type="ECO:0000259" key="4">
    <source>
        <dbReference type="PROSITE" id="PS01031"/>
    </source>
</evidence>
<dbReference type="CDD" id="cd06464">
    <property type="entry name" value="ACD_sHsps-like"/>
    <property type="match status" value="1"/>
</dbReference>
<accession>I4EH08</accession>
<evidence type="ECO:0000256" key="1">
    <source>
        <dbReference type="PROSITE-ProRule" id="PRU00285"/>
    </source>
</evidence>
<evidence type="ECO:0000313" key="6">
    <source>
        <dbReference type="Proteomes" id="UP000004221"/>
    </source>
</evidence>
<comment type="similarity">
    <text evidence="1 2">Belongs to the small heat shock protein (HSP20) family.</text>
</comment>
<dbReference type="Pfam" id="PF00011">
    <property type="entry name" value="HSP20"/>
    <property type="match status" value="1"/>
</dbReference>
<reference evidence="5 6" key="1">
    <citation type="journal article" date="2012" name="ISME J.">
        <title>Nitrification expanded: discovery, physiology and genomics of a nitrite-oxidizing bacterium from the phylum Chloroflexi.</title>
        <authorList>
            <person name="Sorokin D.Y."/>
            <person name="Lucker S."/>
            <person name="Vejmelkova D."/>
            <person name="Kostrikina N.A."/>
            <person name="Kleerebezem R."/>
            <person name="Rijpstra W.I."/>
            <person name="Damste J.S."/>
            <person name="Le Paslier D."/>
            <person name="Muyzer G."/>
            <person name="Wagner M."/>
            <person name="van Loosdrecht M.C."/>
            <person name="Daims H."/>
        </authorList>
    </citation>
    <scope>NUCLEOTIDE SEQUENCE [LARGE SCALE GENOMIC DNA]</scope>
    <source>
        <strain evidence="6">none</strain>
    </source>
</reference>
<proteinExistence type="inferred from homology"/>
<dbReference type="InterPro" id="IPR008978">
    <property type="entry name" value="HSP20-like_chaperone"/>
</dbReference>
<protein>
    <submittedName>
        <fullName evidence="5">Heat shock protein Hsp20</fullName>
    </submittedName>
</protein>
<dbReference type="RefSeq" id="WP_008477753.1">
    <property type="nucleotide sequence ID" value="NZ_CAGS01000215.1"/>
</dbReference>
<gene>
    <name evidence="5" type="ORF">NITHO_2920012</name>
</gene>
<dbReference type="PANTHER" id="PTHR11527">
    <property type="entry name" value="HEAT-SHOCK PROTEIN 20 FAMILY MEMBER"/>
    <property type="match status" value="1"/>
</dbReference>
<evidence type="ECO:0000256" key="2">
    <source>
        <dbReference type="RuleBase" id="RU003616"/>
    </source>
</evidence>
<keyword evidence="6" id="KW-1185">Reference proteome</keyword>
<feature type="domain" description="SHSP" evidence="4">
    <location>
        <begin position="34"/>
        <end position="146"/>
    </location>
</feature>
<feature type="compositionally biased region" description="Polar residues" evidence="3">
    <location>
        <begin position="152"/>
        <end position="161"/>
    </location>
</feature>
<keyword evidence="5" id="KW-0346">Stress response</keyword>
<dbReference type="AlphaFoldDB" id="I4EH08"/>
<evidence type="ECO:0000256" key="3">
    <source>
        <dbReference type="SAM" id="MobiDB-lite"/>
    </source>
</evidence>
<dbReference type="Proteomes" id="UP000004221">
    <property type="component" value="Unassembled WGS sequence"/>
</dbReference>
<dbReference type="EMBL" id="CAGS01000215">
    <property type="protein sequence ID" value="CCF83970.1"/>
    <property type="molecule type" value="Genomic_DNA"/>
</dbReference>
<feature type="region of interest" description="Disordered" evidence="3">
    <location>
        <begin position="131"/>
        <end position="161"/>
    </location>
</feature>